<evidence type="ECO:0000256" key="4">
    <source>
        <dbReference type="ARBA" id="ARBA00022670"/>
    </source>
</evidence>
<keyword evidence="8" id="KW-0732">Signal</keyword>
<dbReference type="AlphaFoldDB" id="H2ZQP0"/>
<keyword evidence="5" id="KW-0378">Hydrolase</keyword>
<dbReference type="PROSITE" id="PS50240">
    <property type="entry name" value="TRYPSIN_DOM"/>
    <property type="match status" value="1"/>
</dbReference>
<keyword evidence="4" id="KW-0645">Protease</keyword>
<dbReference type="PANTHER" id="PTHR24264">
    <property type="entry name" value="TRYPSIN-RELATED"/>
    <property type="match status" value="1"/>
</dbReference>
<feature type="signal peptide" evidence="8">
    <location>
        <begin position="1"/>
        <end position="28"/>
    </location>
</feature>
<dbReference type="InterPro" id="IPR001254">
    <property type="entry name" value="Trypsin_dom"/>
</dbReference>
<proteinExistence type="inferred from homology"/>
<dbReference type="Gene3D" id="2.40.10.10">
    <property type="entry name" value="Trypsin-like serine proteases"/>
    <property type="match status" value="2"/>
</dbReference>
<protein>
    <recommendedName>
        <fullName evidence="9">Peptidase S1 domain-containing protein</fullName>
    </recommendedName>
</protein>
<dbReference type="Pfam" id="PF00089">
    <property type="entry name" value="Trypsin"/>
    <property type="match status" value="1"/>
</dbReference>
<dbReference type="PRINTS" id="PR00722">
    <property type="entry name" value="CHYMOTRYPSIN"/>
</dbReference>
<dbReference type="Ensembl" id="ENSCSAVT00000020119.1">
    <property type="protein sequence ID" value="ENSCSAVP00000019906.1"/>
    <property type="gene ID" value="ENSCSAVG00000011689.1"/>
</dbReference>
<dbReference type="GO" id="GO:0006508">
    <property type="term" value="P:proteolysis"/>
    <property type="evidence" value="ECO:0007669"/>
    <property type="project" value="UniProtKB-KW"/>
</dbReference>
<dbReference type="SUPFAM" id="SSF50494">
    <property type="entry name" value="Trypsin-like serine proteases"/>
    <property type="match status" value="1"/>
</dbReference>
<dbReference type="FunFam" id="2.40.10.10:FF:000077">
    <property type="entry name" value="Predicted protein"/>
    <property type="match status" value="1"/>
</dbReference>
<dbReference type="InParanoid" id="H2ZQP0"/>
<dbReference type="MEROPS" id="S01.128"/>
<dbReference type="GeneTree" id="ENSGT01050000244883"/>
<dbReference type="OMA" id="TSWINGY"/>
<dbReference type="InterPro" id="IPR009003">
    <property type="entry name" value="Peptidase_S1_PA"/>
</dbReference>
<comment type="similarity">
    <text evidence="2">Belongs to the peptidase S1 family.</text>
</comment>
<dbReference type="SMART" id="SM00020">
    <property type="entry name" value="Tryp_SPc"/>
    <property type="match status" value="1"/>
</dbReference>
<evidence type="ECO:0000256" key="6">
    <source>
        <dbReference type="ARBA" id="ARBA00022825"/>
    </source>
</evidence>
<evidence type="ECO:0000256" key="7">
    <source>
        <dbReference type="ARBA" id="ARBA00023157"/>
    </source>
</evidence>
<dbReference type="STRING" id="51511.ENSCSAVP00000019906"/>
<dbReference type="eggNOG" id="KOG3627">
    <property type="taxonomic scope" value="Eukaryota"/>
</dbReference>
<reference evidence="10" key="2">
    <citation type="submission" date="2025-08" db="UniProtKB">
        <authorList>
            <consortium name="Ensembl"/>
        </authorList>
    </citation>
    <scope>IDENTIFICATION</scope>
</reference>
<keyword evidence="11" id="KW-1185">Reference proteome</keyword>
<dbReference type="InterPro" id="IPR018114">
    <property type="entry name" value="TRYPSIN_HIS"/>
</dbReference>
<keyword evidence="3" id="KW-0964">Secreted</keyword>
<dbReference type="Proteomes" id="UP000007875">
    <property type="component" value="Unassembled WGS sequence"/>
</dbReference>
<dbReference type="HOGENOM" id="CLU_006842_7_0_1"/>
<evidence type="ECO:0000256" key="8">
    <source>
        <dbReference type="SAM" id="SignalP"/>
    </source>
</evidence>
<keyword evidence="6" id="KW-0720">Serine protease</keyword>
<dbReference type="InterPro" id="IPR050127">
    <property type="entry name" value="Serine_Proteases_S1"/>
</dbReference>
<dbReference type="PROSITE" id="PS00134">
    <property type="entry name" value="TRYPSIN_HIS"/>
    <property type="match status" value="1"/>
</dbReference>
<organism evidence="10 11">
    <name type="scientific">Ciona savignyi</name>
    <name type="common">Pacific transparent sea squirt</name>
    <dbReference type="NCBI Taxonomy" id="51511"/>
    <lineage>
        <taxon>Eukaryota</taxon>
        <taxon>Metazoa</taxon>
        <taxon>Chordata</taxon>
        <taxon>Tunicata</taxon>
        <taxon>Ascidiacea</taxon>
        <taxon>Phlebobranchia</taxon>
        <taxon>Cionidae</taxon>
        <taxon>Ciona</taxon>
    </lineage>
</organism>
<evidence type="ECO:0000256" key="2">
    <source>
        <dbReference type="ARBA" id="ARBA00007664"/>
    </source>
</evidence>
<feature type="chain" id="PRO_5003578678" description="Peptidase S1 domain-containing protein" evidence="8">
    <location>
        <begin position="29"/>
        <end position="258"/>
    </location>
</feature>
<evidence type="ECO:0000313" key="10">
    <source>
        <dbReference type="Ensembl" id="ENSCSAVP00000019906.1"/>
    </source>
</evidence>
<evidence type="ECO:0000256" key="3">
    <source>
        <dbReference type="ARBA" id="ARBA00022525"/>
    </source>
</evidence>
<dbReference type="GO" id="GO:0005615">
    <property type="term" value="C:extracellular space"/>
    <property type="evidence" value="ECO:0007669"/>
    <property type="project" value="TreeGrafter"/>
</dbReference>
<dbReference type="CDD" id="cd00190">
    <property type="entry name" value="Tryp_SPc"/>
    <property type="match status" value="1"/>
</dbReference>
<dbReference type="InterPro" id="IPR043504">
    <property type="entry name" value="Peptidase_S1_PA_chymotrypsin"/>
</dbReference>
<evidence type="ECO:0000259" key="9">
    <source>
        <dbReference type="PROSITE" id="PS50240"/>
    </source>
</evidence>
<name>H2ZQP0_CIOSA</name>
<dbReference type="InterPro" id="IPR001314">
    <property type="entry name" value="Peptidase_S1A"/>
</dbReference>
<reference evidence="11" key="1">
    <citation type="submission" date="2003-08" db="EMBL/GenBank/DDBJ databases">
        <authorList>
            <person name="Birren B."/>
            <person name="Nusbaum C."/>
            <person name="Abebe A."/>
            <person name="Abouelleil A."/>
            <person name="Adekoya E."/>
            <person name="Ait-zahra M."/>
            <person name="Allen N."/>
            <person name="Allen T."/>
            <person name="An P."/>
            <person name="Anderson M."/>
            <person name="Anderson S."/>
            <person name="Arachchi H."/>
            <person name="Armbruster J."/>
            <person name="Bachantsang P."/>
            <person name="Baldwin J."/>
            <person name="Barry A."/>
            <person name="Bayul T."/>
            <person name="Blitshsteyn B."/>
            <person name="Bloom T."/>
            <person name="Blye J."/>
            <person name="Boguslavskiy L."/>
            <person name="Borowsky M."/>
            <person name="Boukhgalter B."/>
            <person name="Brunache A."/>
            <person name="Butler J."/>
            <person name="Calixte N."/>
            <person name="Calvo S."/>
            <person name="Camarata J."/>
            <person name="Campo K."/>
            <person name="Chang J."/>
            <person name="Cheshatsang Y."/>
            <person name="Citroen M."/>
            <person name="Collymore A."/>
            <person name="Considine T."/>
            <person name="Cook A."/>
            <person name="Cooke P."/>
            <person name="Corum B."/>
            <person name="Cuomo C."/>
            <person name="David R."/>
            <person name="Dawoe T."/>
            <person name="Degray S."/>
            <person name="Dodge S."/>
            <person name="Dooley K."/>
            <person name="Dorje P."/>
            <person name="Dorjee K."/>
            <person name="Dorris L."/>
            <person name="Duffey N."/>
            <person name="Dupes A."/>
            <person name="Elkins T."/>
            <person name="Engels R."/>
            <person name="Erickson J."/>
            <person name="Farina A."/>
            <person name="Faro S."/>
            <person name="Ferreira P."/>
            <person name="Fischer H."/>
            <person name="Fitzgerald M."/>
            <person name="Foley K."/>
            <person name="Gage D."/>
            <person name="Galagan J."/>
            <person name="Gearin G."/>
            <person name="Gnerre S."/>
            <person name="Gnirke A."/>
            <person name="Goyette A."/>
            <person name="Graham J."/>
            <person name="Grandbois E."/>
            <person name="Gyaltsen K."/>
            <person name="Hafez N."/>
            <person name="Hagopian D."/>
            <person name="Hagos B."/>
            <person name="Hall J."/>
            <person name="Hatcher B."/>
            <person name="Heller A."/>
            <person name="Higgins H."/>
            <person name="Honan T."/>
            <person name="Horn A."/>
            <person name="Houde N."/>
            <person name="Hughes L."/>
            <person name="Hulme W."/>
            <person name="Husby E."/>
            <person name="Iliev I."/>
            <person name="Jaffe D."/>
            <person name="Jones C."/>
            <person name="Kamal M."/>
            <person name="Kamat A."/>
            <person name="Kamvysselis M."/>
            <person name="Karlsson E."/>
            <person name="Kells C."/>
            <person name="Kieu A."/>
            <person name="Kisner P."/>
            <person name="Kodira C."/>
            <person name="Kulbokas E."/>
            <person name="Labutti K."/>
            <person name="Lama D."/>
            <person name="Landers T."/>
            <person name="Leger J."/>
            <person name="Levine S."/>
            <person name="Lewis D."/>
            <person name="Lewis T."/>
            <person name="Lindblad-toh K."/>
            <person name="Liu X."/>
            <person name="Lokyitsang T."/>
            <person name="Lokyitsang Y."/>
            <person name="Lucien O."/>
            <person name="Lui A."/>
            <person name="Ma L.J."/>
            <person name="Mabbitt R."/>
            <person name="Macdonald J."/>
            <person name="Maclean C."/>
            <person name="Major J."/>
            <person name="Manning J."/>
            <person name="Marabella R."/>
            <person name="Maru K."/>
            <person name="Matthews C."/>
            <person name="Mauceli E."/>
            <person name="Mccarthy M."/>
            <person name="Mcdonough S."/>
            <person name="Mcghee T."/>
            <person name="Meldrim J."/>
            <person name="Meneus L."/>
            <person name="Mesirov J."/>
            <person name="Mihalev A."/>
            <person name="Mihova T."/>
            <person name="Mikkelsen T."/>
            <person name="Mlenga V."/>
            <person name="Moru K."/>
            <person name="Mozes J."/>
            <person name="Mulrain L."/>
            <person name="Munson G."/>
            <person name="Naylor J."/>
            <person name="Newes C."/>
            <person name="Nguyen C."/>
            <person name="Nguyen N."/>
            <person name="Nguyen T."/>
            <person name="Nicol R."/>
            <person name="Nielsen C."/>
            <person name="Nizzari M."/>
            <person name="Norbu C."/>
            <person name="Norbu N."/>
            <person name="O'donnell P."/>
            <person name="Okoawo O."/>
            <person name="O'leary S."/>
            <person name="Omotosho B."/>
            <person name="O'neill K."/>
            <person name="Osman S."/>
            <person name="Parker S."/>
            <person name="Perrin D."/>
            <person name="Phunkhang P."/>
            <person name="Piqani B."/>
            <person name="Purcell S."/>
            <person name="Rachupka T."/>
            <person name="Ramasamy U."/>
            <person name="Rameau R."/>
            <person name="Ray V."/>
            <person name="Raymond C."/>
            <person name="Retta R."/>
            <person name="Richardson S."/>
            <person name="Rise C."/>
            <person name="Rodriguez J."/>
            <person name="Rogers J."/>
            <person name="Rogov P."/>
            <person name="Rutman M."/>
            <person name="Schupbach R."/>
            <person name="Seaman C."/>
            <person name="Settipalli S."/>
            <person name="Sharpe T."/>
            <person name="Sheridan J."/>
            <person name="Sherpa N."/>
            <person name="Shi J."/>
            <person name="Smirnov S."/>
            <person name="Smith C."/>
            <person name="Sougnez C."/>
            <person name="Spencer B."/>
            <person name="Stalker J."/>
            <person name="Stange-thomann N."/>
            <person name="Stavropoulos S."/>
            <person name="Stetson K."/>
            <person name="Stone C."/>
            <person name="Stone S."/>
            <person name="Stubbs M."/>
            <person name="Talamas J."/>
            <person name="Tchuinga P."/>
            <person name="Tenzing P."/>
            <person name="Tesfaye S."/>
            <person name="Theodore J."/>
            <person name="Thoulutsang Y."/>
            <person name="Topham K."/>
            <person name="Towey S."/>
            <person name="Tsamla T."/>
            <person name="Tsomo N."/>
            <person name="Vallee D."/>
            <person name="Vassiliev H."/>
            <person name="Venkataraman V."/>
            <person name="Vinson J."/>
            <person name="Vo A."/>
            <person name="Wade C."/>
            <person name="Wang S."/>
            <person name="Wangchuk T."/>
            <person name="Wangdi T."/>
            <person name="Whittaker C."/>
            <person name="Wilkinson J."/>
            <person name="Wu Y."/>
            <person name="Wyman D."/>
            <person name="Yadav S."/>
            <person name="Yang S."/>
            <person name="Yang X."/>
            <person name="Yeager S."/>
            <person name="Yee E."/>
            <person name="Young G."/>
            <person name="Zainoun J."/>
            <person name="Zembeck L."/>
            <person name="Zimmer A."/>
            <person name="Zody M."/>
            <person name="Lander E."/>
        </authorList>
    </citation>
    <scope>NUCLEOTIDE SEQUENCE [LARGE SCALE GENOMIC DNA]</scope>
</reference>
<evidence type="ECO:0000313" key="11">
    <source>
        <dbReference type="Proteomes" id="UP000007875"/>
    </source>
</evidence>
<comment type="subcellular location">
    <subcellularLocation>
        <location evidence="1">Secreted</location>
    </subcellularLocation>
</comment>
<dbReference type="PANTHER" id="PTHR24264:SF65">
    <property type="entry name" value="SRCR DOMAIN-CONTAINING PROTEIN"/>
    <property type="match status" value="1"/>
</dbReference>
<feature type="domain" description="Peptidase S1" evidence="9">
    <location>
        <begin position="33"/>
        <end position="258"/>
    </location>
</feature>
<dbReference type="GO" id="GO:0004252">
    <property type="term" value="F:serine-type endopeptidase activity"/>
    <property type="evidence" value="ECO:0007669"/>
    <property type="project" value="InterPro"/>
</dbReference>
<reference evidence="10" key="3">
    <citation type="submission" date="2025-09" db="UniProtKB">
        <authorList>
            <consortium name="Ensembl"/>
        </authorList>
    </citation>
    <scope>IDENTIFICATION</scope>
</reference>
<sequence length="258" mass="27125">HSYQLKQFNSKTNMKVFILALLVAVAVADDDKIIGGQIVSPGSVPYIVNLKRFGSLMCGGSILSSNYAMSAAHCNTAAASLTVTAGDFSLSANDGTEQASGVTRTIPHPQYNTNTLEHDIMLLELKSTISTSSSVKYANLPAANVDPAVGTNCRVSGWGNTAIIGSNYPDKLYQVQVPVISNADCNQAYGGDIYDGMMCLGLLGTGGKDSCQGDSGGPVECNGAIHGVVSWGIGCAYPDYPGVYTRVSHYISFINQYV</sequence>
<dbReference type="FunCoup" id="H2ZQP0">
    <property type="interactions" value="6"/>
</dbReference>
<evidence type="ECO:0000256" key="1">
    <source>
        <dbReference type="ARBA" id="ARBA00004613"/>
    </source>
</evidence>
<accession>H2ZQP0</accession>
<evidence type="ECO:0000256" key="5">
    <source>
        <dbReference type="ARBA" id="ARBA00022801"/>
    </source>
</evidence>
<keyword evidence="7" id="KW-1015">Disulfide bond</keyword>